<evidence type="ECO:0000313" key="1">
    <source>
        <dbReference type="EMBL" id="JAD82954.1"/>
    </source>
</evidence>
<sequence length="53" mass="6375">MYHMHIQGTQPQFRMVRSISELSPQKEHFQEFQISHKEVKLHILCTTVYNCSK</sequence>
<name>A0A0A9D2V7_ARUDO</name>
<dbReference type="GO" id="GO:0008233">
    <property type="term" value="F:peptidase activity"/>
    <property type="evidence" value="ECO:0007669"/>
    <property type="project" value="UniProtKB-KW"/>
</dbReference>
<keyword evidence="1" id="KW-0645">Protease</keyword>
<proteinExistence type="predicted"/>
<dbReference type="AlphaFoldDB" id="A0A0A9D2V7"/>
<keyword evidence="1" id="KW-0378">Hydrolase</keyword>
<reference evidence="1" key="2">
    <citation type="journal article" date="2015" name="Data Brief">
        <title>Shoot transcriptome of the giant reed, Arundo donax.</title>
        <authorList>
            <person name="Barrero R.A."/>
            <person name="Guerrero F.D."/>
            <person name="Moolhuijzen P."/>
            <person name="Goolsby J.A."/>
            <person name="Tidwell J."/>
            <person name="Bellgard S.E."/>
            <person name="Bellgard M.I."/>
        </authorList>
    </citation>
    <scope>NUCLEOTIDE SEQUENCE</scope>
    <source>
        <tissue evidence="1">Shoot tissue taken approximately 20 cm above the soil surface</tissue>
    </source>
</reference>
<accession>A0A0A9D2V7</accession>
<protein>
    <submittedName>
        <fullName evidence="1">Mitochondrial inner membrane protease subunit, putative</fullName>
    </submittedName>
</protein>
<dbReference type="EMBL" id="GBRH01214941">
    <property type="protein sequence ID" value="JAD82954.1"/>
    <property type="molecule type" value="Transcribed_RNA"/>
</dbReference>
<organism evidence="1">
    <name type="scientific">Arundo donax</name>
    <name type="common">Giant reed</name>
    <name type="synonym">Donax arundinaceus</name>
    <dbReference type="NCBI Taxonomy" id="35708"/>
    <lineage>
        <taxon>Eukaryota</taxon>
        <taxon>Viridiplantae</taxon>
        <taxon>Streptophyta</taxon>
        <taxon>Embryophyta</taxon>
        <taxon>Tracheophyta</taxon>
        <taxon>Spermatophyta</taxon>
        <taxon>Magnoliopsida</taxon>
        <taxon>Liliopsida</taxon>
        <taxon>Poales</taxon>
        <taxon>Poaceae</taxon>
        <taxon>PACMAD clade</taxon>
        <taxon>Arundinoideae</taxon>
        <taxon>Arundineae</taxon>
        <taxon>Arundo</taxon>
    </lineage>
</organism>
<reference evidence="1" key="1">
    <citation type="submission" date="2014-09" db="EMBL/GenBank/DDBJ databases">
        <authorList>
            <person name="Magalhaes I.L.F."/>
            <person name="Oliveira U."/>
            <person name="Santos F.R."/>
            <person name="Vidigal T.H.D.A."/>
            <person name="Brescovit A.D."/>
            <person name="Santos A.J."/>
        </authorList>
    </citation>
    <scope>NUCLEOTIDE SEQUENCE</scope>
    <source>
        <tissue evidence="1">Shoot tissue taken approximately 20 cm above the soil surface</tissue>
    </source>
</reference>
<dbReference type="GO" id="GO:0006508">
    <property type="term" value="P:proteolysis"/>
    <property type="evidence" value="ECO:0007669"/>
    <property type="project" value="UniProtKB-KW"/>
</dbReference>